<dbReference type="GO" id="GO:0003723">
    <property type="term" value="F:RNA binding"/>
    <property type="evidence" value="ECO:0007669"/>
    <property type="project" value="InterPro"/>
</dbReference>
<dbReference type="SUPFAM" id="SSF63570">
    <property type="entry name" value="PABC (PABP) domain"/>
    <property type="match status" value="1"/>
</dbReference>
<dbReference type="InterPro" id="IPR036053">
    <property type="entry name" value="PABP-dom"/>
</dbReference>
<dbReference type="EMBL" id="QGNW01002163">
    <property type="protein sequence ID" value="RVW24844.1"/>
    <property type="molecule type" value="Genomic_DNA"/>
</dbReference>
<organism evidence="2 3">
    <name type="scientific">Vitis vinifera</name>
    <name type="common">Grape</name>
    <dbReference type="NCBI Taxonomy" id="29760"/>
    <lineage>
        <taxon>Eukaryota</taxon>
        <taxon>Viridiplantae</taxon>
        <taxon>Streptophyta</taxon>
        <taxon>Embryophyta</taxon>
        <taxon>Tracheophyta</taxon>
        <taxon>Spermatophyta</taxon>
        <taxon>Magnoliopsida</taxon>
        <taxon>eudicotyledons</taxon>
        <taxon>Gunneridae</taxon>
        <taxon>Pentapetalae</taxon>
        <taxon>rosids</taxon>
        <taxon>Vitales</taxon>
        <taxon>Vitaceae</taxon>
        <taxon>Viteae</taxon>
        <taxon>Vitis</taxon>
    </lineage>
</organism>
<dbReference type="InterPro" id="IPR002004">
    <property type="entry name" value="PABP_HYD_C"/>
</dbReference>
<evidence type="ECO:0000313" key="3">
    <source>
        <dbReference type="Proteomes" id="UP000288805"/>
    </source>
</evidence>
<dbReference type="AlphaFoldDB" id="A0A438CNR2"/>
<name>A0A438CNR2_VITVI</name>
<gene>
    <name evidence="2" type="ORF">CK203_105095</name>
</gene>
<reference evidence="2 3" key="1">
    <citation type="journal article" date="2018" name="PLoS Genet.">
        <title>Population sequencing reveals clonal diversity and ancestral inbreeding in the grapevine cultivar Chardonnay.</title>
        <authorList>
            <person name="Roach M.J."/>
            <person name="Johnson D.L."/>
            <person name="Bohlmann J."/>
            <person name="van Vuuren H.J."/>
            <person name="Jones S.J."/>
            <person name="Pretorius I.S."/>
            <person name="Schmidt S.A."/>
            <person name="Borneman A.R."/>
        </authorList>
    </citation>
    <scope>NUCLEOTIDE SEQUENCE [LARGE SCALE GENOMIC DNA]</scope>
    <source>
        <strain evidence="3">cv. Chardonnay</strain>
        <tissue evidence="2">Leaf</tissue>
    </source>
</reference>
<dbReference type="Proteomes" id="UP000288805">
    <property type="component" value="Unassembled WGS sequence"/>
</dbReference>
<sequence>MHHLISREWLMCENLYPLVDQLEQEMAAKMTCMLLEVGQTEIFHAREGSHVGGDLGSNEEVRDWINGLKKRFPPGHPKELSLWI</sequence>
<comment type="caution">
    <text evidence="2">The sequence shown here is derived from an EMBL/GenBank/DDBJ whole genome shotgun (WGS) entry which is preliminary data.</text>
</comment>
<proteinExistence type="predicted"/>
<protein>
    <recommendedName>
        <fullName evidence="1">PABC domain-containing protein</fullName>
    </recommendedName>
</protein>
<evidence type="ECO:0000313" key="2">
    <source>
        <dbReference type="EMBL" id="RVW24844.1"/>
    </source>
</evidence>
<evidence type="ECO:0000259" key="1">
    <source>
        <dbReference type="Pfam" id="PF00658"/>
    </source>
</evidence>
<dbReference type="Gene3D" id="1.10.1900.10">
    <property type="entry name" value="c-terminal domain of poly(a) binding protein"/>
    <property type="match status" value="1"/>
</dbReference>
<dbReference type="Pfam" id="PF00658">
    <property type="entry name" value="MLLE"/>
    <property type="match status" value="1"/>
</dbReference>
<feature type="domain" description="PABC" evidence="1">
    <location>
        <begin position="12"/>
        <end position="45"/>
    </location>
</feature>
<accession>A0A438CNR2</accession>